<feature type="region of interest" description="Disordered" evidence="1">
    <location>
        <begin position="214"/>
        <end position="273"/>
    </location>
</feature>
<evidence type="ECO:0000313" key="4">
    <source>
        <dbReference type="Proteomes" id="UP000269265"/>
    </source>
</evidence>
<accession>A0A3R8TA98</accession>
<dbReference type="RefSeq" id="WP_125244523.1">
    <property type="nucleotide sequence ID" value="NZ_RSED01000015.1"/>
</dbReference>
<feature type="chain" id="PRO_5018590793" evidence="2">
    <location>
        <begin position="31"/>
        <end position="273"/>
    </location>
</feature>
<feature type="region of interest" description="Disordered" evidence="1">
    <location>
        <begin position="87"/>
        <end position="199"/>
    </location>
</feature>
<protein>
    <submittedName>
        <fullName evidence="3">DUF3106 domain-containing protein</fullName>
    </submittedName>
</protein>
<dbReference type="AlphaFoldDB" id="A0A3R8TA98"/>
<dbReference type="PROSITE" id="PS51318">
    <property type="entry name" value="TAT"/>
    <property type="match status" value="1"/>
</dbReference>
<name>A0A3R8TA98_9BURK</name>
<keyword evidence="4" id="KW-1185">Reference proteome</keyword>
<gene>
    <name evidence="3" type="ORF">EIP75_17195</name>
</gene>
<feature type="signal peptide" evidence="2">
    <location>
        <begin position="1"/>
        <end position="30"/>
    </location>
</feature>
<dbReference type="OrthoDB" id="9796567at2"/>
<feature type="compositionally biased region" description="Polar residues" evidence="1">
    <location>
        <begin position="116"/>
        <end position="126"/>
    </location>
</feature>
<evidence type="ECO:0000256" key="2">
    <source>
        <dbReference type="SAM" id="SignalP"/>
    </source>
</evidence>
<evidence type="ECO:0000256" key="1">
    <source>
        <dbReference type="SAM" id="MobiDB-lite"/>
    </source>
</evidence>
<proteinExistence type="predicted"/>
<reference evidence="3 4" key="1">
    <citation type="submission" date="2018-12" db="EMBL/GenBank/DDBJ databases">
        <title>The whole draft genome of Aquabacterium sp. SJQ9.</title>
        <authorList>
            <person name="Sun L."/>
            <person name="Gao X."/>
            <person name="Chen W."/>
            <person name="Huang K."/>
        </authorList>
    </citation>
    <scope>NUCLEOTIDE SEQUENCE [LARGE SCALE GENOMIC DNA]</scope>
    <source>
        <strain evidence="3 4">SJQ9</strain>
    </source>
</reference>
<dbReference type="Pfam" id="PF11304">
    <property type="entry name" value="DUF3106"/>
    <property type="match status" value="1"/>
</dbReference>
<dbReference type="InterPro" id="IPR006311">
    <property type="entry name" value="TAT_signal"/>
</dbReference>
<keyword evidence="2" id="KW-0732">Signal</keyword>
<organism evidence="3 4">
    <name type="scientific">Aquabacterium soli</name>
    <dbReference type="NCBI Taxonomy" id="2493092"/>
    <lineage>
        <taxon>Bacteria</taxon>
        <taxon>Pseudomonadati</taxon>
        <taxon>Pseudomonadota</taxon>
        <taxon>Betaproteobacteria</taxon>
        <taxon>Burkholderiales</taxon>
        <taxon>Aquabacterium</taxon>
    </lineage>
</organism>
<dbReference type="InterPro" id="IPR021455">
    <property type="entry name" value="DUF3106"/>
</dbReference>
<sequence>MTVSRRFFTGTAWAAAALAVALLSHWPAWSQPGSPRTAALQPTDSSWATLTPAQRKALTPLASQWHTLDGTSRDKWVNVANRFPHLSPADQKRMQDRMTQWSQLPAQQRGEARLRFQNTRQLTPQERQQKWAAYQALSPEDRQKLAQQARRKQKPVVLPDAEQGPREAGQQARQKHRQRGATDGKANLVPNTGRSVPSPEAVAPAVVKAGPGATTSLVTQPATPPLHQHTGLPKIAATKNFVDPDTLLPRKGSQGAGMTPVTRVKPGDKTAAP</sequence>
<dbReference type="Proteomes" id="UP000269265">
    <property type="component" value="Unassembled WGS sequence"/>
</dbReference>
<evidence type="ECO:0000313" key="3">
    <source>
        <dbReference type="EMBL" id="RRS03060.1"/>
    </source>
</evidence>
<feature type="compositionally biased region" description="Polar residues" evidence="1">
    <location>
        <begin position="97"/>
        <end position="106"/>
    </location>
</feature>
<comment type="caution">
    <text evidence="3">The sequence shown here is derived from an EMBL/GenBank/DDBJ whole genome shotgun (WGS) entry which is preliminary data.</text>
</comment>
<dbReference type="EMBL" id="RSED01000015">
    <property type="protein sequence ID" value="RRS03060.1"/>
    <property type="molecule type" value="Genomic_DNA"/>
</dbReference>